<name>A0A9Q1G3T6_SYNKA</name>
<protein>
    <submittedName>
        <fullName evidence="2">Uncharacterized protein</fullName>
    </submittedName>
</protein>
<proteinExistence type="predicted"/>
<comment type="caution">
    <text evidence="2">The sequence shown here is derived from an EMBL/GenBank/DDBJ whole genome shotgun (WGS) entry which is preliminary data.</text>
</comment>
<dbReference type="AlphaFoldDB" id="A0A9Q1G3T6"/>
<feature type="region of interest" description="Disordered" evidence="1">
    <location>
        <begin position="27"/>
        <end position="101"/>
    </location>
</feature>
<dbReference type="Proteomes" id="UP001152622">
    <property type="component" value="Chromosome 2"/>
</dbReference>
<accession>A0A9Q1G3T6</accession>
<feature type="compositionally biased region" description="Basic and acidic residues" evidence="1">
    <location>
        <begin position="57"/>
        <end position="76"/>
    </location>
</feature>
<reference evidence="2" key="1">
    <citation type="journal article" date="2023" name="Science">
        <title>Genome structures resolve the early diversification of teleost fishes.</title>
        <authorList>
            <person name="Parey E."/>
            <person name="Louis A."/>
            <person name="Montfort J."/>
            <person name="Bouchez O."/>
            <person name="Roques C."/>
            <person name="Iampietro C."/>
            <person name="Lluch J."/>
            <person name="Castinel A."/>
            <person name="Donnadieu C."/>
            <person name="Desvignes T."/>
            <person name="Floi Bucao C."/>
            <person name="Jouanno E."/>
            <person name="Wen M."/>
            <person name="Mejri S."/>
            <person name="Dirks R."/>
            <person name="Jansen H."/>
            <person name="Henkel C."/>
            <person name="Chen W.J."/>
            <person name="Zahm M."/>
            <person name="Cabau C."/>
            <person name="Klopp C."/>
            <person name="Thompson A.W."/>
            <person name="Robinson-Rechavi M."/>
            <person name="Braasch I."/>
            <person name="Lecointre G."/>
            <person name="Bobe J."/>
            <person name="Postlethwait J.H."/>
            <person name="Berthelot C."/>
            <person name="Roest Crollius H."/>
            <person name="Guiguen Y."/>
        </authorList>
    </citation>
    <scope>NUCLEOTIDE SEQUENCE</scope>
    <source>
        <strain evidence="2">WJC10195</strain>
    </source>
</reference>
<feature type="region of interest" description="Disordered" evidence="1">
    <location>
        <begin position="1"/>
        <end position="20"/>
    </location>
</feature>
<gene>
    <name evidence="2" type="ORF">SKAU_G00055730</name>
</gene>
<keyword evidence="3" id="KW-1185">Reference proteome</keyword>
<dbReference type="EMBL" id="JAINUF010000002">
    <property type="protein sequence ID" value="KAJ8374993.1"/>
    <property type="molecule type" value="Genomic_DNA"/>
</dbReference>
<sequence length="195" mass="21700">MEVKSSLRRAQSLKNVSPGHVRYQISVEAKTASQEETQKVTTDGDVPRMENIPSAQDETKTKLESLLKRNEMRGHPLEQSPHSGDAQLSRSRSMENLPRHRPGSISALRALFESKAVFQQEFISSHKTSSATTSNKTTVTPTVNGNAQIEESKTQTPPTTVDKAEEASQKVNFSVFFVSLFFIAYCRTQDNPAFI</sequence>
<evidence type="ECO:0000256" key="1">
    <source>
        <dbReference type="SAM" id="MobiDB-lite"/>
    </source>
</evidence>
<dbReference type="OrthoDB" id="6129702at2759"/>
<evidence type="ECO:0000313" key="2">
    <source>
        <dbReference type="EMBL" id="KAJ8374993.1"/>
    </source>
</evidence>
<feature type="compositionally biased region" description="Polar residues" evidence="1">
    <location>
        <begin position="80"/>
        <end position="91"/>
    </location>
</feature>
<feature type="compositionally biased region" description="Polar residues" evidence="1">
    <location>
        <begin position="31"/>
        <end position="41"/>
    </location>
</feature>
<organism evidence="2 3">
    <name type="scientific">Synaphobranchus kaupii</name>
    <name type="common">Kaup's arrowtooth eel</name>
    <dbReference type="NCBI Taxonomy" id="118154"/>
    <lineage>
        <taxon>Eukaryota</taxon>
        <taxon>Metazoa</taxon>
        <taxon>Chordata</taxon>
        <taxon>Craniata</taxon>
        <taxon>Vertebrata</taxon>
        <taxon>Euteleostomi</taxon>
        <taxon>Actinopterygii</taxon>
        <taxon>Neopterygii</taxon>
        <taxon>Teleostei</taxon>
        <taxon>Anguilliformes</taxon>
        <taxon>Synaphobranchidae</taxon>
        <taxon>Synaphobranchus</taxon>
    </lineage>
</organism>
<evidence type="ECO:0000313" key="3">
    <source>
        <dbReference type="Proteomes" id="UP001152622"/>
    </source>
</evidence>